<dbReference type="Gene3D" id="3.90.190.10">
    <property type="entry name" value="Protein tyrosine phosphatase superfamily"/>
    <property type="match status" value="1"/>
</dbReference>
<gene>
    <name evidence="3" type="ORF">AAC431_05560</name>
    <name evidence="2" type="ORF">F6H94_07240</name>
</gene>
<dbReference type="EMBL" id="JBBVUL010000009">
    <property type="protein sequence ID" value="MEL0565391.1"/>
    <property type="molecule type" value="Genomic_DNA"/>
</dbReference>
<dbReference type="RefSeq" id="WP_006587770.1">
    <property type="nucleotide sequence ID" value="NZ_CATOUV010000001.1"/>
</dbReference>
<reference evidence="3 5" key="2">
    <citation type="submission" date="2024-04" db="EMBL/GenBank/DDBJ databases">
        <title>Three lactobacilli isolated from voided urine samples from females with type 2 diabetes.</title>
        <authorList>
            <person name="Kula A."/>
            <person name="Stegman N."/>
            <person name="Putonti C."/>
        </authorList>
    </citation>
    <scope>NUCLEOTIDE SEQUENCE [LARGE SCALE GENOMIC DNA]</scope>
    <source>
        <strain evidence="3 5">1855</strain>
    </source>
</reference>
<dbReference type="KEGG" id="lje:BUE77_07785"/>
<evidence type="ECO:0000313" key="3">
    <source>
        <dbReference type="EMBL" id="MEL0565391.1"/>
    </source>
</evidence>
<organism evidence="2 4">
    <name type="scientific">Lactobacillus jensenii</name>
    <dbReference type="NCBI Taxonomy" id="109790"/>
    <lineage>
        <taxon>Bacteria</taxon>
        <taxon>Bacillati</taxon>
        <taxon>Bacillota</taxon>
        <taxon>Bacilli</taxon>
        <taxon>Lactobacillales</taxon>
        <taxon>Lactobacillaceae</taxon>
        <taxon>Lactobacillus</taxon>
    </lineage>
</organism>
<name>A0A5N1IC53_LACJE</name>
<evidence type="ECO:0000313" key="2">
    <source>
        <dbReference type="EMBL" id="KAA9320940.1"/>
    </source>
</evidence>
<dbReference type="GeneID" id="31743619"/>
<reference evidence="2 4" key="1">
    <citation type="submission" date="2019-09" db="EMBL/GenBank/DDBJ databases">
        <title>Draft genome sequence assemblies of isolates from the urinary tract.</title>
        <authorList>
            <person name="Mores C.R."/>
            <person name="Putonti C."/>
            <person name="Wolfe A.J."/>
        </authorList>
    </citation>
    <scope>NUCLEOTIDE SEQUENCE [LARGE SCALE GENOMIC DNA]</scope>
    <source>
        <strain evidence="2 4">UMB246</strain>
    </source>
</reference>
<dbReference type="PANTHER" id="PTHR31126">
    <property type="entry name" value="TYROSINE-PROTEIN PHOSPHATASE"/>
    <property type="match status" value="1"/>
</dbReference>
<evidence type="ECO:0000313" key="5">
    <source>
        <dbReference type="Proteomes" id="UP001385848"/>
    </source>
</evidence>
<dbReference type="EMBL" id="VYWW01000036">
    <property type="protein sequence ID" value="KAA9320940.1"/>
    <property type="molecule type" value="Genomic_DNA"/>
</dbReference>
<keyword evidence="3" id="KW-0378">Hydrolase</keyword>
<dbReference type="Proteomes" id="UP000327236">
    <property type="component" value="Unassembled WGS sequence"/>
</dbReference>
<dbReference type="InterPro" id="IPR029021">
    <property type="entry name" value="Prot-tyrosine_phosphatase-like"/>
</dbReference>
<evidence type="ECO:0000313" key="4">
    <source>
        <dbReference type="Proteomes" id="UP000327236"/>
    </source>
</evidence>
<dbReference type="PANTHER" id="PTHR31126:SF1">
    <property type="entry name" value="TYROSINE SPECIFIC PROTEIN PHOSPHATASES DOMAIN-CONTAINING PROTEIN"/>
    <property type="match status" value="1"/>
</dbReference>
<keyword evidence="5" id="KW-1185">Reference proteome</keyword>
<dbReference type="EC" id="3.1.3.48" evidence="3"/>
<dbReference type="OrthoDB" id="1188001at2"/>
<proteinExistence type="inferred from homology"/>
<sequence>MQAKVLPLKTIRNPRDLGGYVTKDGHKVKMQRLLRTGRICNLSKHDQQYLINYGLRKVIDLRSEKERKQDPDTFISGTKHFNISISPEDNTEAGTSFEDLFKKFDDNSIAAFEHMRENYRLMITRPHSQRAFHSILEEMANTPEGAIIFHCSEGKDRTGLTTFFILYILGVDLETIRQDYLFSNYMLNDYRAKRDLEAKEKGSSLAFRANLRSLGSVADEYLDNAIITMCEEYGGIDSYIKNQLLVSDELINLLRKLYLE</sequence>
<dbReference type="PROSITE" id="PS00383">
    <property type="entry name" value="TYR_PHOSPHATASE_1"/>
    <property type="match status" value="1"/>
</dbReference>
<dbReference type="InterPro" id="IPR026893">
    <property type="entry name" value="Tyr/Ser_Pase_IphP-type"/>
</dbReference>
<protein>
    <submittedName>
        <fullName evidence="2">Tyrosine-protein phosphatase</fullName>
        <ecNumber evidence="3">3.1.3.48</ecNumber>
    </submittedName>
</protein>
<dbReference type="SUPFAM" id="SSF52799">
    <property type="entry name" value="(Phosphotyrosine protein) phosphatases II"/>
    <property type="match status" value="1"/>
</dbReference>
<evidence type="ECO:0000256" key="1">
    <source>
        <dbReference type="ARBA" id="ARBA00009580"/>
    </source>
</evidence>
<accession>A0A5N1IC53</accession>
<dbReference type="AlphaFoldDB" id="A0A5N1IC53"/>
<comment type="similarity">
    <text evidence="1">Belongs to the protein-tyrosine phosphatase family.</text>
</comment>
<dbReference type="GO" id="GO:0004725">
    <property type="term" value="F:protein tyrosine phosphatase activity"/>
    <property type="evidence" value="ECO:0007669"/>
    <property type="project" value="UniProtKB-EC"/>
</dbReference>
<comment type="caution">
    <text evidence="2">The sequence shown here is derived from an EMBL/GenBank/DDBJ whole genome shotgun (WGS) entry which is preliminary data.</text>
</comment>
<dbReference type="Proteomes" id="UP001385848">
    <property type="component" value="Unassembled WGS sequence"/>
</dbReference>
<dbReference type="InterPro" id="IPR016130">
    <property type="entry name" value="Tyr_Pase_AS"/>
</dbReference>
<dbReference type="Pfam" id="PF13350">
    <property type="entry name" value="Y_phosphatase3"/>
    <property type="match status" value="1"/>
</dbReference>